<evidence type="ECO:0000259" key="7">
    <source>
        <dbReference type="PROSITE" id="PS50835"/>
    </source>
</evidence>
<keyword evidence="3" id="KW-0732">Signal</keyword>
<dbReference type="GO" id="GO:0004222">
    <property type="term" value="F:metalloendopeptidase activity"/>
    <property type="evidence" value="ECO:0007669"/>
    <property type="project" value="TreeGrafter"/>
</dbReference>
<dbReference type="PROSITE" id="PS51257">
    <property type="entry name" value="PROKAR_LIPOPROTEIN"/>
    <property type="match status" value="1"/>
</dbReference>
<dbReference type="InterPro" id="IPR050439">
    <property type="entry name" value="ADAMTS_ADAMTS-like"/>
</dbReference>
<dbReference type="PRINTS" id="PR01857">
    <property type="entry name" value="ADAMTSFAMILY"/>
</dbReference>
<gene>
    <name evidence="9" type="ORF">LOTGIDRAFT_157969</name>
</gene>
<dbReference type="InterPro" id="IPR003598">
    <property type="entry name" value="Ig_sub2"/>
</dbReference>
<dbReference type="PROSITE" id="PS50900">
    <property type="entry name" value="PLAC"/>
    <property type="match status" value="1"/>
</dbReference>
<dbReference type="SUPFAM" id="SSF82895">
    <property type="entry name" value="TSP-1 type 1 repeat"/>
    <property type="match status" value="10"/>
</dbReference>
<evidence type="ECO:0000313" key="10">
    <source>
        <dbReference type="Proteomes" id="UP000030746"/>
    </source>
</evidence>
<dbReference type="PANTHER" id="PTHR13723">
    <property type="entry name" value="ADAMTS A DISINTEGRIN AND METALLOPROTEASE WITH THROMBOSPONDIN MOTIFS PROTEASE"/>
    <property type="match status" value="1"/>
</dbReference>
<dbReference type="Pfam" id="PF19030">
    <property type="entry name" value="TSP1_ADAMTS"/>
    <property type="match status" value="10"/>
</dbReference>
<dbReference type="InterPro" id="IPR007110">
    <property type="entry name" value="Ig-like_dom"/>
</dbReference>
<dbReference type="GO" id="GO:0005576">
    <property type="term" value="C:extracellular region"/>
    <property type="evidence" value="ECO:0007669"/>
    <property type="project" value="UniProtKB-SubCell"/>
</dbReference>
<keyword evidence="10" id="KW-1185">Reference proteome</keyword>
<dbReference type="PROSITE" id="PS50835">
    <property type="entry name" value="IG_LIKE"/>
    <property type="match status" value="1"/>
</dbReference>
<dbReference type="KEGG" id="lgi:LOTGIDRAFT_157969"/>
<dbReference type="EMBL" id="KB200701">
    <property type="protein sequence ID" value="ESP00679.1"/>
    <property type="molecule type" value="Genomic_DNA"/>
</dbReference>
<keyword evidence="2" id="KW-0964">Secreted</keyword>
<comment type="subcellular location">
    <subcellularLocation>
        <location evidence="1">Secreted</location>
    </subcellularLocation>
</comment>
<evidence type="ECO:0008006" key="11">
    <source>
        <dbReference type="Google" id="ProtNLM"/>
    </source>
</evidence>
<dbReference type="SMART" id="SM00209">
    <property type="entry name" value="TSP1"/>
    <property type="match status" value="11"/>
</dbReference>
<dbReference type="SUPFAM" id="SSF48726">
    <property type="entry name" value="Immunoglobulin"/>
    <property type="match status" value="1"/>
</dbReference>
<feature type="disulfide bond" evidence="6">
    <location>
        <begin position="25"/>
        <end position="60"/>
    </location>
</feature>
<dbReference type="Pfam" id="PF00090">
    <property type="entry name" value="TSP_1"/>
    <property type="match status" value="1"/>
</dbReference>
<evidence type="ECO:0000259" key="8">
    <source>
        <dbReference type="PROSITE" id="PS50900"/>
    </source>
</evidence>
<dbReference type="InterPro" id="IPR010909">
    <property type="entry name" value="PLAC"/>
</dbReference>
<dbReference type="AlphaFoldDB" id="V4A9L1"/>
<sequence>MEIIKKVFWSSQADHWSNWTSWSACSRTCDGGATYQLRKCMRSYKSHGGCKGENIQYATCNNKPCDPDSQDFRKQQCAAYNDATYGGRYFRWLPYIDRKNSCILYCIAKGTRTVAKLSPKVLDGTRCRGDTLDMCINGKCWDVGCDHKLGSKLKVDSCGVCGGDNSCLKLGLSGRYQWVETGVSQCSATCGVGYQEKIYSCRDKLHSRMVKNHKCSSKHKPSSQKKQCFHKRCSPKWRVGPWQECSKSCGGGISTRSVVCVDTTLDNRQRILLHNNCQSPKPTSQKSCNNVICPKWYAGEWSPCSVTCGWGQQSRDVVCRHEGDTFCAKKLKPPTKKNCTTNFPCLETERRYVAAEHDKKQVQEISLGELRQAPLTADNTEDADSVVHEDDVQNHDMSSPRYVVSSWGTCSVTCGTGVRRRYVRCQVYLVYLQAIVDLADSECEGSDVKDIAKLRCIFDEYDNMTKPNGFFSDSKPIETEPCLEEPCYEDFIFKAVGFTECTRSCLGGTQETKLICVHKTNGTTVPDNHCEKAPLIPIERKICNDFSCPQRWRIGDFSECSATCGGGVMSRDVECIQEFSHGVDNILHLPDFMCEQPVPERKRSCNTQACPASWTTGLWSDCSVTCGTGIQIRPILCQKHSGDKVTDVSDKHCRPSERPVDTQPCNNTACPVVRIKQQKLHFFQLNKMNKIRLVVGTKAFLLPGTNIIVRCPAKGFNKRMILWYKNGRPLKKGKRVNVSGKGNLRIKRSRPEKDTGNYTCYADSVSANISIQFSNLLDIFQLLSFREAFLDANISDIQTKTFRDPFDHKQKPLKLIQSDWSGCSKTCGGGKQTRNVTCEIITDDYFEILPSRVCRNAGITVPASSKGCNKTPCVQWTTGNWSKCGTDKCFRDGYAIQSRAVNCTRDGSDRVIEDSYCNPVTRPVNKQECSNILCKPLWNTSEWSYCVAGCGESGFQSRMLTCIWSASGRSAGRACAELPRPVVIKKCNADPCTEECRDEYEHCHIVKLVKFCDNLNFKRTCCKTCTS</sequence>
<dbReference type="OMA" id="ECDANTK"/>
<evidence type="ECO:0000256" key="6">
    <source>
        <dbReference type="PIRSR" id="PIRSR613273-3"/>
    </source>
</evidence>
<keyword evidence="4" id="KW-0677">Repeat</keyword>
<name>V4A9L1_LOTGI</name>
<dbReference type="PROSITE" id="PS50092">
    <property type="entry name" value="TSP1"/>
    <property type="match status" value="7"/>
</dbReference>
<dbReference type="CTD" id="20237570"/>
<evidence type="ECO:0000256" key="4">
    <source>
        <dbReference type="ARBA" id="ARBA00022737"/>
    </source>
</evidence>
<dbReference type="InterPro" id="IPR036179">
    <property type="entry name" value="Ig-like_dom_sf"/>
</dbReference>
<dbReference type="OrthoDB" id="5781878at2759"/>
<feature type="disulfide bond" evidence="6">
    <location>
        <begin position="40"/>
        <end position="50"/>
    </location>
</feature>
<dbReference type="STRING" id="225164.V4A9L1"/>
<evidence type="ECO:0000256" key="3">
    <source>
        <dbReference type="ARBA" id="ARBA00022729"/>
    </source>
</evidence>
<dbReference type="InterPro" id="IPR013783">
    <property type="entry name" value="Ig-like_fold"/>
</dbReference>
<keyword evidence="5 6" id="KW-1015">Disulfide bond</keyword>
<dbReference type="Pfam" id="PF13927">
    <property type="entry name" value="Ig_3"/>
    <property type="match status" value="1"/>
</dbReference>
<proteinExistence type="predicted"/>
<dbReference type="PANTHER" id="PTHR13723:SF313">
    <property type="entry name" value="PEPTIDASE M12B DOMAIN-CONTAINING PROTEIN"/>
    <property type="match status" value="1"/>
</dbReference>
<dbReference type="InterPro" id="IPR036383">
    <property type="entry name" value="TSP1_rpt_sf"/>
</dbReference>
<evidence type="ECO:0000256" key="5">
    <source>
        <dbReference type="ARBA" id="ARBA00023157"/>
    </source>
</evidence>
<dbReference type="InterPro" id="IPR000884">
    <property type="entry name" value="TSP1_rpt"/>
</dbReference>
<evidence type="ECO:0000256" key="2">
    <source>
        <dbReference type="ARBA" id="ARBA00022525"/>
    </source>
</evidence>
<feature type="disulfide bond" evidence="6">
    <location>
        <begin position="29"/>
        <end position="65"/>
    </location>
</feature>
<dbReference type="RefSeq" id="XP_009048798.1">
    <property type="nucleotide sequence ID" value="XM_009050550.1"/>
</dbReference>
<dbReference type="Proteomes" id="UP000030746">
    <property type="component" value="Unassembled WGS sequence"/>
</dbReference>
<organism evidence="9 10">
    <name type="scientific">Lottia gigantea</name>
    <name type="common">Giant owl limpet</name>
    <dbReference type="NCBI Taxonomy" id="225164"/>
    <lineage>
        <taxon>Eukaryota</taxon>
        <taxon>Metazoa</taxon>
        <taxon>Spiralia</taxon>
        <taxon>Lophotrochozoa</taxon>
        <taxon>Mollusca</taxon>
        <taxon>Gastropoda</taxon>
        <taxon>Patellogastropoda</taxon>
        <taxon>Lottioidea</taxon>
        <taxon>Lottiidae</taxon>
        <taxon>Lottia</taxon>
    </lineage>
</organism>
<dbReference type="Gene3D" id="2.60.40.10">
    <property type="entry name" value="Immunoglobulins"/>
    <property type="match status" value="1"/>
</dbReference>
<reference evidence="9 10" key="1">
    <citation type="journal article" date="2013" name="Nature">
        <title>Insights into bilaterian evolution from three spiralian genomes.</title>
        <authorList>
            <person name="Simakov O."/>
            <person name="Marletaz F."/>
            <person name="Cho S.J."/>
            <person name="Edsinger-Gonzales E."/>
            <person name="Havlak P."/>
            <person name="Hellsten U."/>
            <person name="Kuo D.H."/>
            <person name="Larsson T."/>
            <person name="Lv J."/>
            <person name="Arendt D."/>
            <person name="Savage R."/>
            <person name="Osoegawa K."/>
            <person name="de Jong P."/>
            <person name="Grimwood J."/>
            <person name="Chapman J.A."/>
            <person name="Shapiro H."/>
            <person name="Aerts A."/>
            <person name="Otillar R.P."/>
            <person name="Terry A.Y."/>
            <person name="Boore J.L."/>
            <person name="Grigoriev I.V."/>
            <person name="Lindberg D.R."/>
            <person name="Seaver E.C."/>
            <person name="Weisblat D.A."/>
            <person name="Putnam N.H."/>
            <person name="Rokhsar D.S."/>
        </authorList>
    </citation>
    <scope>NUCLEOTIDE SEQUENCE [LARGE SCALE GENOMIC DNA]</scope>
</reference>
<feature type="domain" description="Ig-like" evidence="7">
    <location>
        <begin position="671"/>
        <end position="770"/>
    </location>
</feature>
<dbReference type="Gene3D" id="2.20.100.10">
    <property type="entry name" value="Thrombospondin type-1 (TSP1) repeat"/>
    <property type="match status" value="9"/>
</dbReference>
<accession>V4A9L1</accession>
<dbReference type="FunFam" id="2.20.100.10:FF:000005">
    <property type="entry name" value="ADAM metallopeptidase with thrombospondin type 1 motif 9"/>
    <property type="match status" value="3"/>
</dbReference>
<feature type="domain" description="PLAC" evidence="8">
    <location>
        <begin position="992"/>
        <end position="1027"/>
    </location>
</feature>
<dbReference type="GO" id="GO:0031012">
    <property type="term" value="C:extracellular matrix"/>
    <property type="evidence" value="ECO:0007669"/>
    <property type="project" value="TreeGrafter"/>
</dbReference>
<dbReference type="InterPro" id="IPR013273">
    <property type="entry name" value="ADAMTS/ADAMTS-like"/>
</dbReference>
<dbReference type="GO" id="GO:0030198">
    <property type="term" value="P:extracellular matrix organization"/>
    <property type="evidence" value="ECO:0007669"/>
    <property type="project" value="InterPro"/>
</dbReference>
<evidence type="ECO:0000256" key="1">
    <source>
        <dbReference type="ARBA" id="ARBA00004613"/>
    </source>
</evidence>
<dbReference type="HOGENOM" id="CLU_004623_0_0_1"/>
<dbReference type="SMART" id="SM00408">
    <property type="entry name" value="IGc2"/>
    <property type="match status" value="1"/>
</dbReference>
<dbReference type="InterPro" id="IPR045371">
    <property type="entry name" value="ADAMTS_CR_3"/>
</dbReference>
<protein>
    <recommendedName>
        <fullName evidence="11">PLAC domain-containing protein</fullName>
    </recommendedName>
</protein>
<dbReference type="Pfam" id="PF19236">
    <property type="entry name" value="ADAMTS_CR_3"/>
    <property type="match status" value="1"/>
</dbReference>
<dbReference type="GeneID" id="20237570"/>
<evidence type="ECO:0000313" key="9">
    <source>
        <dbReference type="EMBL" id="ESP00679.1"/>
    </source>
</evidence>
<dbReference type="GO" id="GO:0006508">
    <property type="term" value="P:proteolysis"/>
    <property type="evidence" value="ECO:0007669"/>
    <property type="project" value="TreeGrafter"/>
</dbReference>